<name>A0AAD5K5Z1_9FUNG</name>
<evidence type="ECO:0000313" key="1">
    <source>
        <dbReference type="EMBL" id="KAI9252318.1"/>
    </source>
</evidence>
<dbReference type="Proteomes" id="UP001209540">
    <property type="component" value="Unassembled WGS sequence"/>
</dbReference>
<reference evidence="1" key="2">
    <citation type="submission" date="2023-02" db="EMBL/GenBank/DDBJ databases">
        <authorList>
            <consortium name="DOE Joint Genome Institute"/>
            <person name="Mondo S.J."/>
            <person name="Chang Y."/>
            <person name="Wang Y."/>
            <person name="Ahrendt S."/>
            <person name="Andreopoulos W."/>
            <person name="Barry K."/>
            <person name="Beard J."/>
            <person name="Benny G.L."/>
            <person name="Blankenship S."/>
            <person name="Bonito G."/>
            <person name="Cuomo C."/>
            <person name="Desiro A."/>
            <person name="Gervers K.A."/>
            <person name="Hundley H."/>
            <person name="Kuo A."/>
            <person name="LaButti K."/>
            <person name="Lang B.F."/>
            <person name="Lipzen A."/>
            <person name="O'Donnell K."/>
            <person name="Pangilinan J."/>
            <person name="Reynolds N."/>
            <person name="Sandor L."/>
            <person name="Smith M.W."/>
            <person name="Tsang A."/>
            <person name="Grigoriev I.V."/>
            <person name="Stajich J.E."/>
            <person name="Spatafora J.W."/>
        </authorList>
    </citation>
    <scope>NUCLEOTIDE SEQUENCE</scope>
    <source>
        <strain evidence="1">RSA 2281</strain>
    </source>
</reference>
<organism evidence="1 2">
    <name type="scientific">Phascolomyces articulosus</name>
    <dbReference type="NCBI Taxonomy" id="60185"/>
    <lineage>
        <taxon>Eukaryota</taxon>
        <taxon>Fungi</taxon>
        <taxon>Fungi incertae sedis</taxon>
        <taxon>Mucoromycota</taxon>
        <taxon>Mucoromycotina</taxon>
        <taxon>Mucoromycetes</taxon>
        <taxon>Mucorales</taxon>
        <taxon>Lichtheimiaceae</taxon>
        <taxon>Phascolomyces</taxon>
    </lineage>
</organism>
<proteinExistence type="predicted"/>
<accession>A0AAD5K5Z1</accession>
<reference evidence="1" key="1">
    <citation type="journal article" date="2022" name="IScience">
        <title>Evolution of zygomycete secretomes and the origins of terrestrial fungal ecologies.</title>
        <authorList>
            <person name="Chang Y."/>
            <person name="Wang Y."/>
            <person name="Mondo S."/>
            <person name="Ahrendt S."/>
            <person name="Andreopoulos W."/>
            <person name="Barry K."/>
            <person name="Beard J."/>
            <person name="Benny G.L."/>
            <person name="Blankenship S."/>
            <person name="Bonito G."/>
            <person name="Cuomo C."/>
            <person name="Desiro A."/>
            <person name="Gervers K.A."/>
            <person name="Hundley H."/>
            <person name="Kuo A."/>
            <person name="LaButti K."/>
            <person name="Lang B.F."/>
            <person name="Lipzen A."/>
            <person name="O'Donnell K."/>
            <person name="Pangilinan J."/>
            <person name="Reynolds N."/>
            <person name="Sandor L."/>
            <person name="Smith M.E."/>
            <person name="Tsang A."/>
            <person name="Grigoriev I.V."/>
            <person name="Stajich J.E."/>
            <person name="Spatafora J.W."/>
        </authorList>
    </citation>
    <scope>NUCLEOTIDE SEQUENCE</scope>
    <source>
        <strain evidence="1">RSA 2281</strain>
    </source>
</reference>
<dbReference type="AlphaFoldDB" id="A0AAD5K5Z1"/>
<sequence>MTTITRDQAICAFYYEEYNDKNVAKYSKLIDNVEDIEICYKTDPTKPILLCTHAINSDPFHILKYPKKSDVVGSTPKQGNTKKDAHLKRCIFFTTLGQVIAFLDAIYLPENSNNTEVYEKKGISMNDVLSLLWQHTKLMSESTVIGFSRWYSTSKIDFMDIPAKRKPVATGQKVSIRQVYSLKQEYIGTVYQFFNYVFDCFIS</sequence>
<evidence type="ECO:0000313" key="2">
    <source>
        <dbReference type="Proteomes" id="UP001209540"/>
    </source>
</evidence>
<comment type="caution">
    <text evidence="1">The sequence shown here is derived from an EMBL/GenBank/DDBJ whole genome shotgun (WGS) entry which is preliminary data.</text>
</comment>
<protein>
    <submittedName>
        <fullName evidence="1">Uncharacterized protein</fullName>
    </submittedName>
</protein>
<dbReference type="EMBL" id="JAIXMP010000028">
    <property type="protein sequence ID" value="KAI9252318.1"/>
    <property type="molecule type" value="Genomic_DNA"/>
</dbReference>
<keyword evidence="2" id="KW-1185">Reference proteome</keyword>
<gene>
    <name evidence="1" type="ORF">BDA99DRAFT_444018</name>
</gene>